<evidence type="ECO:0000313" key="2">
    <source>
        <dbReference type="EMBL" id="KAG2439123.1"/>
    </source>
</evidence>
<feature type="compositionally biased region" description="Low complexity" evidence="1">
    <location>
        <begin position="63"/>
        <end position="106"/>
    </location>
</feature>
<gene>
    <name evidence="2" type="ORF">HXX76_004491</name>
</gene>
<dbReference type="Proteomes" id="UP000650467">
    <property type="component" value="Unassembled WGS sequence"/>
</dbReference>
<feature type="region of interest" description="Disordered" evidence="1">
    <location>
        <begin position="46"/>
        <end position="115"/>
    </location>
</feature>
<comment type="caution">
    <text evidence="2">The sequence shown here is derived from an EMBL/GenBank/DDBJ whole genome shotgun (WGS) entry which is preliminary data.</text>
</comment>
<dbReference type="EMBL" id="JAEHOC010000008">
    <property type="protein sequence ID" value="KAG2439123.1"/>
    <property type="molecule type" value="Genomic_DNA"/>
</dbReference>
<proteinExistence type="predicted"/>
<dbReference type="AlphaFoldDB" id="A0A835W6H0"/>
<accession>A0A835W6H0</accession>
<name>A0A835W6H0_CHLIN</name>
<evidence type="ECO:0000256" key="1">
    <source>
        <dbReference type="SAM" id="MobiDB-lite"/>
    </source>
</evidence>
<feature type="compositionally biased region" description="Polar residues" evidence="1">
    <location>
        <begin position="48"/>
        <end position="62"/>
    </location>
</feature>
<organism evidence="2 3">
    <name type="scientific">Chlamydomonas incerta</name>
    <dbReference type="NCBI Taxonomy" id="51695"/>
    <lineage>
        <taxon>Eukaryota</taxon>
        <taxon>Viridiplantae</taxon>
        <taxon>Chlorophyta</taxon>
        <taxon>core chlorophytes</taxon>
        <taxon>Chlorophyceae</taxon>
        <taxon>CS clade</taxon>
        <taxon>Chlamydomonadales</taxon>
        <taxon>Chlamydomonadaceae</taxon>
        <taxon>Chlamydomonas</taxon>
    </lineage>
</organism>
<evidence type="ECO:0000313" key="3">
    <source>
        <dbReference type="Proteomes" id="UP000650467"/>
    </source>
</evidence>
<protein>
    <submittedName>
        <fullName evidence="2">Uncharacterized protein</fullName>
    </submittedName>
</protein>
<reference evidence="2" key="1">
    <citation type="journal article" date="2020" name="bioRxiv">
        <title>Comparative genomics of Chlamydomonas.</title>
        <authorList>
            <person name="Craig R.J."/>
            <person name="Hasan A.R."/>
            <person name="Ness R.W."/>
            <person name="Keightley P.D."/>
        </authorList>
    </citation>
    <scope>NUCLEOTIDE SEQUENCE</scope>
    <source>
        <strain evidence="2">SAG 7.73</strain>
    </source>
</reference>
<keyword evidence="3" id="KW-1185">Reference proteome</keyword>
<sequence>MMAEDSVAIVDELSEQDLLVAGTTDTVTQAARRHNALVTPYDAKRDATSTWSYGQSHRQTMESIAAQSAAAQPSTVSPASQPLASQPFASFPASAAEPPTSSSCAAQPSPFPQAS</sequence>